<comment type="subcellular location">
    <subcellularLocation>
        <location evidence="1">Cytoplasm</location>
    </subcellularLocation>
</comment>
<sequence>MKINHILVIMDPTIEEQPALLKAIPLAKKCDAAIELFLVVHHSALAPSWLNREHPQEHVIAEYLQSKQRWLDDYLGLGIKENIAITSEVRWHKPLHREILKKITESSPDLVAISTHQHSAIEQLNFNANDWQFLKTCPVPLLLAKANTGTEYQNIMAAVDLKKPPNGEFYLDKEIIDTCVMLSEYLETSAHINHVYDPKGQELWQGNNLSLLGFNMPSYISPVPPSQLESYHRTEFYRLIEHYAFDDTNIHLDTGIPGNRLTRNVIKHKIDLLIAGVRCHSGFIGNTTGNIVDHVNCDILALKAENPGLH</sequence>
<proteinExistence type="inferred from homology"/>
<feature type="domain" description="UspA" evidence="5">
    <location>
        <begin position="4"/>
        <end position="144"/>
    </location>
</feature>
<organism evidence="6 7">
    <name type="scientific">Thalassomonas viridans</name>
    <dbReference type="NCBI Taxonomy" id="137584"/>
    <lineage>
        <taxon>Bacteria</taxon>
        <taxon>Pseudomonadati</taxon>
        <taxon>Pseudomonadota</taxon>
        <taxon>Gammaproteobacteria</taxon>
        <taxon>Alteromonadales</taxon>
        <taxon>Colwelliaceae</taxon>
        <taxon>Thalassomonas</taxon>
    </lineage>
</organism>
<keyword evidence="3" id="KW-0963">Cytoplasm</keyword>
<dbReference type="KEGG" id="tvd:SG34_014860"/>
<dbReference type="PANTHER" id="PTHR47892:SF1">
    <property type="entry name" value="UNIVERSAL STRESS PROTEIN E"/>
    <property type="match status" value="1"/>
</dbReference>
<comment type="similarity">
    <text evidence="2">Belongs to the universal stress protein A family.</text>
</comment>
<dbReference type="GO" id="GO:0005737">
    <property type="term" value="C:cytoplasm"/>
    <property type="evidence" value="ECO:0007669"/>
    <property type="project" value="UniProtKB-SubCell"/>
</dbReference>
<evidence type="ECO:0000256" key="2">
    <source>
        <dbReference type="ARBA" id="ARBA00008791"/>
    </source>
</evidence>
<evidence type="ECO:0000256" key="4">
    <source>
        <dbReference type="ARBA" id="ARBA00037131"/>
    </source>
</evidence>
<evidence type="ECO:0000313" key="6">
    <source>
        <dbReference type="EMBL" id="WDE08059.1"/>
    </source>
</evidence>
<dbReference type="Proteomes" id="UP000032352">
    <property type="component" value="Chromosome"/>
</dbReference>
<evidence type="ECO:0000313" key="7">
    <source>
        <dbReference type="Proteomes" id="UP000032352"/>
    </source>
</evidence>
<evidence type="ECO:0000259" key="5">
    <source>
        <dbReference type="Pfam" id="PF00582"/>
    </source>
</evidence>
<dbReference type="InterPro" id="IPR006016">
    <property type="entry name" value="UspA"/>
</dbReference>
<dbReference type="PANTHER" id="PTHR47892">
    <property type="entry name" value="UNIVERSAL STRESS PROTEIN E"/>
    <property type="match status" value="1"/>
</dbReference>
<dbReference type="SUPFAM" id="SSF52402">
    <property type="entry name" value="Adenine nucleotide alpha hydrolases-like"/>
    <property type="match status" value="2"/>
</dbReference>
<dbReference type="RefSeq" id="WP_044840133.1">
    <property type="nucleotide sequence ID" value="NZ_CP059733.1"/>
</dbReference>
<name>A0AAE9Z8N1_9GAMM</name>
<evidence type="ECO:0000256" key="3">
    <source>
        <dbReference type="ARBA" id="ARBA00022490"/>
    </source>
</evidence>
<dbReference type="EMBL" id="CP059733">
    <property type="protein sequence ID" value="WDE08059.1"/>
    <property type="molecule type" value="Genomic_DNA"/>
</dbReference>
<reference evidence="6 7" key="1">
    <citation type="journal article" date="2015" name="Genome Announc.">
        <title>Draft Genome Sequences of Marine Isolates of Thalassomonas viridans and Thalassomonas actiniarum.</title>
        <authorList>
            <person name="Olonade I."/>
            <person name="van Zyl L.J."/>
            <person name="Trindade M."/>
        </authorList>
    </citation>
    <scope>NUCLEOTIDE SEQUENCE [LARGE SCALE GENOMIC DNA]</scope>
    <source>
        <strain evidence="6 7">XOM25</strain>
    </source>
</reference>
<dbReference type="AlphaFoldDB" id="A0AAE9Z8N1"/>
<dbReference type="Pfam" id="PF00582">
    <property type="entry name" value="Usp"/>
    <property type="match status" value="1"/>
</dbReference>
<dbReference type="Gene3D" id="3.40.50.12370">
    <property type="match status" value="1"/>
</dbReference>
<gene>
    <name evidence="6" type="ORF">SG34_014860</name>
</gene>
<evidence type="ECO:0000256" key="1">
    <source>
        <dbReference type="ARBA" id="ARBA00004496"/>
    </source>
</evidence>
<protein>
    <submittedName>
        <fullName evidence="6">Universal stress protein</fullName>
    </submittedName>
</protein>
<accession>A0AAE9Z8N1</accession>
<reference evidence="6 7" key="2">
    <citation type="journal article" date="2022" name="Mar. Drugs">
        <title>Bioassay-Guided Fractionation Leads to the Detection of Cholic Acid Generated by the Rare Thalassomonas sp.</title>
        <authorList>
            <person name="Pheiffer F."/>
            <person name="Schneider Y.K."/>
            <person name="Hansen E.H."/>
            <person name="Andersen J.H."/>
            <person name="Isaksson J."/>
            <person name="Busche T."/>
            <person name="R C."/>
            <person name="Kalinowski J."/>
            <person name="Zyl L.V."/>
            <person name="Trindade M."/>
        </authorList>
    </citation>
    <scope>NUCLEOTIDE SEQUENCE [LARGE SCALE GENOMIC DNA]</scope>
    <source>
        <strain evidence="6 7">XOM25</strain>
    </source>
</reference>
<comment type="function">
    <text evidence="4">Required for resistance to DNA-damaging agents.</text>
</comment>
<keyword evidence="7" id="KW-1185">Reference proteome</keyword>